<name>A0A2I7SHB8_9FLAO</name>
<keyword evidence="2" id="KW-1185">Reference proteome</keyword>
<dbReference type="RefSeq" id="WP_102995332.1">
    <property type="nucleotide sequence ID" value="NZ_CP025938.1"/>
</dbReference>
<accession>A0A2I7SHB8</accession>
<dbReference type="KEGG" id="taj:C1A40_07290"/>
<dbReference type="EMBL" id="CP025938">
    <property type="protein sequence ID" value="AUS05289.1"/>
    <property type="molecule type" value="Genomic_DNA"/>
</dbReference>
<gene>
    <name evidence="1" type="ORF">C1A40_07290</name>
</gene>
<organism evidence="1 2">
    <name type="scientific">Pseudotamlana carrageenivorans</name>
    <dbReference type="NCBI Taxonomy" id="2069432"/>
    <lineage>
        <taxon>Bacteria</taxon>
        <taxon>Pseudomonadati</taxon>
        <taxon>Bacteroidota</taxon>
        <taxon>Flavobacteriia</taxon>
        <taxon>Flavobacteriales</taxon>
        <taxon>Flavobacteriaceae</taxon>
        <taxon>Pseudotamlana</taxon>
    </lineage>
</organism>
<evidence type="ECO:0000313" key="1">
    <source>
        <dbReference type="EMBL" id="AUS05289.1"/>
    </source>
</evidence>
<proteinExistence type="predicted"/>
<protein>
    <submittedName>
        <fullName evidence="1">Uncharacterized protein</fullName>
    </submittedName>
</protein>
<reference evidence="2" key="1">
    <citation type="submission" date="2018-01" db="EMBL/GenBank/DDBJ databases">
        <title>Complete genome of Tamlana sp. UJ94.</title>
        <authorList>
            <person name="Jung J."/>
            <person name="Chung D."/>
            <person name="Bae S.S."/>
            <person name="Baek K."/>
        </authorList>
    </citation>
    <scope>NUCLEOTIDE SEQUENCE [LARGE SCALE GENOMIC DNA]</scope>
    <source>
        <strain evidence="2">UJ94</strain>
    </source>
</reference>
<dbReference type="OrthoDB" id="1100725at2"/>
<sequence>MKKKLESDLVSIAHRILKLKGKEDVIKLQAEAGALYEALTVLKFAEENFDGELPKIGSDSSFFGMLDTAFNNKVSDNIEVEDKIYVNFDDANRDEITEPAMAKIKDMLQHMPETPDPVEPVFERSAPVEPVQPIESVKPVEPPVRKDDFDDLTADFKDMPVFEPVSKASNGMSHGKKSLNDRLKVGGFKIGLNEKIGFIKHLFDGKHEDYDRVISQLNTIDSWDNAINFIQNMVKPDYNNWEGKEEFEARFIEIIEAKFN</sequence>
<dbReference type="AlphaFoldDB" id="A0A2I7SHB8"/>
<evidence type="ECO:0000313" key="2">
    <source>
        <dbReference type="Proteomes" id="UP000236592"/>
    </source>
</evidence>
<dbReference type="Proteomes" id="UP000236592">
    <property type="component" value="Chromosome"/>
</dbReference>